<dbReference type="PANTHER" id="PTHR30146:SF105">
    <property type="entry name" value="CATABOLITE CONTROL PROTEIN B"/>
    <property type="match status" value="1"/>
</dbReference>
<dbReference type="AlphaFoldDB" id="A0A120GPG9"/>
<dbReference type="Pfam" id="PF00356">
    <property type="entry name" value="LacI"/>
    <property type="match status" value="1"/>
</dbReference>
<dbReference type="PROSITE" id="PS50932">
    <property type="entry name" value="HTH_LACI_2"/>
    <property type="match status" value="1"/>
</dbReference>
<dbReference type="Gene3D" id="1.10.260.40">
    <property type="entry name" value="lambda repressor-like DNA-binding domains"/>
    <property type="match status" value="1"/>
</dbReference>
<dbReference type="InterPro" id="IPR010982">
    <property type="entry name" value="Lambda_DNA-bd_dom_sf"/>
</dbReference>
<dbReference type="PROSITE" id="PS00356">
    <property type="entry name" value="HTH_LACI_1"/>
    <property type="match status" value="1"/>
</dbReference>
<dbReference type="PANTHER" id="PTHR30146">
    <property type="entry name" value="LACI-RELATED TRANSCRIPTIONAL REPRESSOR"/>
    <property type="match status" value="1"/>
</dbReference>
<comment type="caution">
    <text evidence="5">The sequence shown here is derived from an EMBL/GenBank/DDBJ whole genome shotgun (WGS) entry which is preliminary data.</text>
</comment>
<keyword evidence="6" id="KW-1185">Reference proteome</keyword>
<dbReference type="Gene3D" id="3.40.50.2300">
    <property type="match status" value="2"/>
</dbReference>
<dbReference type="Proteomes" id="UP000064189">
    <property type="component" value="Unassembled WGS sequence"/>
</dbReference>
<name>A0A120GPG9_9BACI</name>
<protein>
    <recommendedName>
        <fullName evidence="4">HTH lacI-type domain-containing protein</fullName>
    </recommendedName>
</protein>
<keyword evidence="1" id="KW-0805">Transcription regulation</keyword>
<dbReference type="SUPFAM" id="SSF47413">
    <property type="entry name" value="lambda repressor-like DNA-binding domains"/>
    <property type="match status" value="1"/>
</dbReference>
<dbReference type="CDD" id="cd01392">
    <property type="entry name" value="HTH_LacI"/>
    <property type="match status" value="1"/>
</dbReference>
<dbReference type="InterPro" id="IPR001761">
    <property type="entry name" value="Peripla_BP/Lac1_sug-bd_dom"/>
</dbReference>
<dbReference type="RefSeq" id="WP_061142391.1">
    <property type="nucleotide sequence ID" value="NZ_LNNH01000023.1"/>
</dbReference>
<evidence type="ECO:0000313" key="5">
    <source>
        <dbReference type="EMBL" id="KWW18109.1"/>
    </source>
</evidence>
<gene>
    <name evidence="5" type="ORF">AS888_19815</name>
</gene>
<dbReference type="EMBL" id="LNNH01000023">
    <property type="protein sequence ID" value="KWW18109.1"/>
    <property type="molecule type" value="Genomic_DNA"/>
</dbReference>
<reference evidence="5 6" key="1">
    <citation type="submission" date="2015-11" db="EMBL/GenBank/DDBJ databases">
        <title>Genome Sequence of Bacillus simplex strain VanAntwerpen2.</title>
        <authorList>
            <person name="Couger M.B."/>
        </authorList>
    </citation>
    <scope>NUCLEOTIDE SEQUENCE [LARGE SCALE GENOMIC DNA]</scope>
    <source>
        <strain evidence="5 6">VanAntwerpen02</strain>
    </source>
</reference>
<proteinExistence type="predicted"/>
<dbReference type="InterPro" id="IPR028082">
    <property type="entry name" value="Peripla_BP_I"/>
</dbReference>
<dbReference type="GO" id="GO:0003700">
    <property type="term" value="F:DNA-binding transcription factor activity"/>
    <property type="evidence" value="ECO:0007669"/>
    <property type="project" value="TreeGrafter"/>
</dbReference>
<dbReference type="InterPro" id="IPR000843">
    <property type="entry name" value="HTH_LacI"/>
</dbReference>
<sequence length="320" mass="36083">MTNIKEIAQFAGVSVSTVSRVLNNHPYVSPDKRESVLQAIERLNYTRNINAIHLSKGKTNLLGIILPFTNHPYYGAIVNGITKQANAIGYHIVIFQTHYEREKEIQALNMLQMKQLDGIIVCSRISEMKVLLSYQKYGPIILCEDTAQAELSSISIDHYAAFSCALEYVIAKGYTKIGYSLGRKKSRNSYLRTKAFNDIMTKHQLMNNQEWLFEGSYHIKDGVQLFQHWSSLPNKPEAIIITNDDTAAGFILTANKSGIRVPEDVAILGFNNDSLSEMLDISTISLPLEWIGKMAVELFENPGIIKHVKLDYALIKRKTV</sequence>
<evidence type="ECO:0000259" key="4">
    <source>
        <dbReference type="PROSITE" id="PS50932"/>
    </source>
</evidence>
<evidence type="ECO:0000256" key="3">
    <source>
        <dbReference type="ARBA" id="ARBA00023163"/>
    </source>
</evidence>
<dbReference type="SMART" id="SM00354">
    <property type="entry name" value="HTH_LACI"/>
    <property type="match status" value="1"/>
</dbReference>
<keyword evidence="2" id="KW-0238">DNA-binding</keyword>
<accession>A0A120GPG9</accession>
<evidence type="ECO:0000256" key="1">
    <source>
        <dbReference type="ARBA" id="ARBA00023015"/>
    </source>
</evidence>
<dbReference type="SUPFAM" id="SSF53822">
    <property type="entry name" value="Periplasmic binding protein-like I"/>
    <property type="match status" value="1"/>
</dbReference>
<keyword evidence="3" id="KW-0804">Transcription</keyword>
<dbReference type="PRINTS" id="PR00036">
    <property type="entry name" value="HTHLACI"/>
</dbReference>
<feature type="domain" description="HTH lacI-type" evidence="4">
    <location>
        <begin position="2"/>
        <end position="56"/>
    </location>
</feature>
<evidence type="ECO:0000313" key="6">
    <source>
        <dbReference type="Proteomes" id="UP000064189"/>
    </source>
</evidence>
<dbReference type="Pfam" id="PF00532">
    <property type="entry name" value="Peripla_BP_1"/>
    <property type="match status" value="1"/>
</dbReference>
<dbReference type="GO" id="GO:0000976">
    <property type="term" value="F:transcription cis-regulatory region binding"/>
    <property type="evidence" value="ECO:0007669"/>
    <property type="project" value="TreeGrafter"/>
</dbReference>
<evidence type="ECO:0000256" key="2">
    <source>
        <dbReference type="ARBA" id="ARBA00023125"/>
    </source>
</evidence>
<organism evidence="5 6">
    <name type="scientific">Peribacillus simplex</name>
    <dbReference type="NCBI Taxonomy" id="1478"/>
    <lineage>
        <taxon>Bacteria</taxon>
        <taxon>Bacillati</taxon>
        <taxon>Bacillota</taxon>
        <taxon>Bacilli</taxon>
        <taxon>Bacillales</taxon>
        <taxon>Bacillaceae</taxon>
        <taxon>Peribacillus</taxon>
    </lineage>
</organism>
<dbReference type="CDD" id="cd06286">
    <property type="entry name" value="PBP1_CcpB-like"/>
    <property type="match status" value="1"/>
</dbReference>